<evidence type="ECO:0000313" key="11">
    <source>
        <dbReference type="Proteomes" id="UP000191500"/>
    </source>
</evidence>
<gene>
    <name evidence="10" type="ORF">PENCOP_c011G03553</name>
</gene>
<dbReference type="InterPro" id="IPR046347">
    <property type="entry name" value="bZIP_sf"/>
</dbReference>
<keyword evidence="6" id="KW-0539">Nucleus</keyword>
<reference evidence="11" key="1">
    <citation type="journal article" date="2017" name="Nat. Microbiol.">
        <title>Global analysis of biosynthetic gene clusters reveals vast potential of secondary metabolite production in Penicillium species.</title>
        <authorList>
            <person name="Nielsen J.C."/>
            <person name="Grijseels S."/>
            <person name="Prigent S."/>
            <person name="Ji B."/>
            <person name="Dainat J."/>
            <person name="Nielsen K.F."/>
            <person name="Frisvad J.C."/>
            <person name="Workman M."/>
            <person name="Nielsen J."/>
        </authorList>
    </citation>
    <scope>NUCLEOTIDE SEQUENCE [LARGE SCALE GENOMIC DNA]</scope>
    <source>
        <strain evidence="11">IBT 31321</strain>
    </source>
</reference>
<evidence type="ECO:0000256" key="1">
    <source>
        <dbReference type="ARBA" id="ARBA00004123"/>
    </source>
</evidence>
<feature type="compositionally biased region" description="Polar residues" evidence="8">
    <location>
        <begin position="496"/>
        <end position="512"/>
    </location>
</feature>
<sequence>MGTMSTARALHLLIHSLLPPPELDHSIFPTSAQLYRHIHLHFYTATYYFPSLVIQLLHLFLYKSTSSPRPTPLKHTHRLFMMAQYLHSDFYQESPSTLDVTLEDDDMSVLDEKILDPSSEDLANNRRASYDAPTAYSHRDSVWSNYSNTSSGQSQSNSHSQLGHAMLNSTGASFMPVDGPQLTSYPQASWSMPRTDSGSCTPTVNYDNYTANGDQSTIAPFSGGAVGPVGAMPANSMSYRGGVAFATPGSVAMSPQSSQGWMPAPMDMAEAELHSRKSPNYRVALPAHRGDGVRKRNSRIPISPELNLDNIDEAIRNCTDEEEKKNLKAIKRLLRNRCAALHSRQRKKKEAEGHVEKIKELEATISEFNARIKQLDAMIEALKEEIQNTQRARENLEYENRQLIDYNMQLAEHIQRQDIEKDEIIVTHTRETANLLKRNRHLEERIKQLEHGAKVAQESRPGEYTNFENPTMENTSWDGFSMVTGPSLQPDGIQASRPQASQQVKVPEKSTNGSDLPVNWNAFCMFLLLGAFCASNSTSLLGRSLPQLSEEYRAESANVLKAVLASSSGHEITHQHSINHGTTTGPSPATISGMEMAQMSSVQPLPSNLDQLHNTLVMPTEEQERDQDFSMNVDQYNALTTFDDHSGDFKSQKPSTLQQAFAAMRDTTAQRTRMHSALSSGVHSRSLLWDCVPEKVVQDFQRMVNIHEYDTSVKVEGIFYP</sequence>
<dbReference type="SMART" id="SM00338">
    <property type="entry name" value="BRLZ"/>
    <property type="match status" value="1"/>
</dbReference>
<dbReference type="PROSITE" id="PS50217">
    <property type="entry name" value="BZIP"/>
    <property type="match status" value="1"/>
</dbReference>
<evidence type="ECO:0000256" key="4">
    <source>
        <dbReference type="ARBA" id="ARBA00023125"/>
    </source>
</evidence>
<dbReference type="PANTHER" id="PTHR47416">
    <property type="entry name" value="BASIC-LEUCINE ZIPPER TRANSCRIPTION FACTOR F-RELATED"/>
    <property type="match status" value="1"/>
</dbReference>
<feature type="region of interest" description="Disordered" evidence="8">
    <location>
        <begin position="492"/>
        <end position="512"/>
    </location>
</feature>
<dbReference type="InterPro" id="IPR004827">
    <property type="entry name" value="bZIP"/>
</dbReference>
<dbReference type="SUPFAM" id="SSF57959">
    <property type="entry name" value="Leucine zipper domain"/>
    <property type="match status" value="1"/>
</dbReference>
<dbReference type="STRING" id="36646.A0A1V6UEA2"/>
<dbReference type="EMBL" id="MDDG01000011">
    <property type="protein sequence ID" value="OQE36770.1"/>
    <property type="molecule type" value="Genomic_DNA"/>
</dbReference>
<organism evidence="10 11">
    <name type="scientific">Penicillium coprophilum</name>
    <dbReference type="NCBI Taxonomy" id="36646"/>
    <lineage>
        <taxon>Eukaryota</taxon>
        <taxon>Fungi</taxon>
        <taxon>Dikarya</taxon>
        <taxon>Ascomycota</taxon>
        <taxon>Pezizomycotina</taxon>
        <taxon>Eurotiomycetes</taxon>
        <taxon>Eurotiomycetidae</taxon>
        <taxon>Eurotiales</taxon>
        <taxon>Aspergillaceae</taxon>
        <taxon>Penicillium</taxon>
    </lineage>
</organism>
<keyword evidence="4" id="KW-0238">DNA-binding</keyword>
<comment type="similarity">
    <text evidence="2">Belongs to the bZIP family.</text>
</comment>
<feature type="region of interest" description="Disordered" evidence="8">
    <location>
        <begin position="571"/>
        <end position="591"/>
    </location>
</feature>
<evidence type="ECO:0000256" key="2">
    <source>
        <dbReference type="ARBA" id="ARBA00007163"/>
    </source>
</evidence>
<keyword evidence="5" id="KW-0804">Transcription</keyword>
<dbReference type="PANTHER" id="PTHR47416:SF8">
    <property type="entry name" value="BASIC-LEUCINE ZIPPER TRANSCRIPTION FACTOR E-RELATED"/>
    <property type="match status" value="1"/>
</dbReference>
<proteinExistence type="inferred from homology"/>
<accession>A0A1V6UEA2</accession>
<feature type="coiled-coil region" evidence="7">
    <location>
        <begin position="432"/>
        <end position="459"/>
    </location>
</feature>
<feature type="domain" description="BZIP" evidence="9">
    <location>
        <begin position="326"/>
        <end position="389"/>
    </location>
</feature>
<evidence type="ECO:0000256" key="5">
    <source>
        <dbReference type="ARBA" id="ARBA00023163"/>
    </source>
</evidence>
<dbReference type="Proteomes" id="UP000191500">
    <property type="component" value="Unassembled WGS sequence"/>
</dbReference>
<feature type="coiled-coil region" evidence="7">
    <location>
        <begin position="344"/>
        <end position="399"/>
    </location>
</feature>
<dbReference type="GO" id="GO:0003700">
    <property type="term" value="F:DNA-binding transcription factor activity"/>
    <property type="evidence" value="ECO:0007669"/>
    <property type="project" value="InterPro"/>
</dbReference>
<feature type="compositionally biased region" description="Polar residues" evidence="8">
    <location>
        <begin position="571"/>
        <end position="590"/>
    </location>
</feature>
<evidence type="ECO:0000256" key="6">
    <source>
        <dbReference type="ARBA" id="ARBA00023242"/>
    </source>
</evidence>
<comment type="subcellular location">
    <subcellularLocation>
        <location evidence="1">Nucleus</location>
    </subcellularLocation>
</comment>
<comment type="caution">
    <text evidence="10">The sequence shown here is derived from an EMBL/GenBank/DDBJ whole genome shotgun (WGS) entry which is preliminary data.</text>
</comment>
<keyword evidence="7" id="KW-0175">Coiled coil</keyword>
<evidence type="ECO:0000259" key="9">
    <source>
        <dbReference type="PROSITE" id="PS50217"/>
    </source>
</evidence>
<name>A0A1V6UEA2_9EURO</name>
<dbReference type="AlphaFoldDB" id="A0A1V6UEA2"/>
<dbReference type="GO" id="GO:0003677">
    <property type="term" value="F:DNA binding"/>
    <property type="evidence" value="ECO:0007669"/>
    <property type="project" value="UniProtKB-KW"/>
</dbReference>
<evidence type="ECO:0000313" key="10">
    <source>
        <dbReference type="EMBL" id="OQE36770.1"/>
    </source>
</evidence>
<keyword evidence="11" id="KW-1185">Reference proteome</keyword>
<dbReference type="CDD" id="cd14687">
    <property type="entry name" value="bZIP_ATF2"/>
    <property type="match status" value="1"/>
</dbReference>
<protein>
    <recommendedName>
        <fullName evidence="9">BZIP domain-containing protein</fullName>
    </recommendedName>
</protein>
<evidence type="ECO:0000256" key="8">
    <source>
        <dbReference type="SAM" id="MobiDB-lite"/>
    </source>
</evidence>
<evidence type="ECO:0000256" key="3">
    <source>
        <dbReference type="ARBA" id="ARBA00023015"/>
    </source>
</evidence>
<dbReference type="Gene3D" id="1.20.5.170">
    <property type="match status" value="1"/>
</dbReference>
<evidence type="ECO:0000256" key="7">
    <source>
        <dbReference type="SAM" id="Coils"/>
    </source>
</evidence>
<keyword evidence="3" id="KW-0805">Transcription regulation</keyword>
<dbReference type="GO" id="GO:0005634">
    <property type="term" value="C:nucleus"/>
    <property type="evidence" value="ECO:0007669"/>
    <property type="project" value="UniProtKB-SubCell"/>
</dbReference>
<dbReference type="Pfam" id="PF00170">
    <property type="entry name" value="bZIP_1"/>
    <property type="match status" value="1"/>
</dbReference>